<dbReference type="Pfam" id="PF18375">
    <property type="entry name" value="CDH1_2_SANT_HL1"/>
    <property type="match status" value="1"/>
</dbReference>
<sequence>MGSYSKALEFYDKALKIREKALPPSHLDLATSYNNIAGVHTEMGDYVKALYSFEKARTIIEKALPANHPDLASSYNNIGLVHYKNCDYSKALDFFEKALEIKEKALPSNHPNFVTIKTNIGLVYSSMGNYSKALEFYYKALNINEKILTPNHPELATLYNNIGLMYTNMGDYSKALEFHDKACNIWGKALPPNHPLLATSYNNMGLVYNNTDNYSKALEFYGKALEIKENVLPSDHPDLAISYNNIGLVYSNMGNYSKALEFYDKALKIKENILSPNHPNLVTSYNNMGLVYNNMGDHSKALEFYDKALKIKENTMPTNHPELATLYNNISQVYDNMGDYSKALSFLEKALAMCQKSLPPSHPNIKNVMTGIYLRLDGSMKGEIRRQALNSFNREFSEDFIFLLSTRAGGLGINLATADTVIIYDSDWNPQNDLQAQARAHRIGQTKQVNIYRLVAKQSVEETIIERAKQKMVLDHLVIQRMDTTGRNAFQNFNNTSTTDNRSLTREELNTIIKFGAEDLFKETSTNDEGTVEEESQKIDIDEILRRAETRQDDDTSIRNSSEDLLSQFKIANIQTMEDDIIEPTTIVQKTKSWKDIIPETERQKFEDECLAELTAVLPPRSRKPVKLFNSKSDLDNNNNTNQLSHIDNILNEFTTNEIRRFVKSFKKFSNPLHRLDLIIMDAELEDKSQQDIEQLAQHIYNECLLAIEQHTNETSPIQNSQTSSSPKDDSTTNQRDKIPTIRLHNVTINALQLINSTRDLEPLKKLFHSHNEQRKTFTFPSLIKIKPVHWSCSWSLEDDKALLRGIYEYGYSNWEQIKMEPELGLSSKILLDDKQLKPQANHLQTRADYLLRLLKQYYDNQLNKTKDITKKKTSIMQTSIKKTKLTTDDNINGSHSTKRQRRANGPTISNHEKQPKSKEMIENSSGDEDITTNKYSKKKSIEHRSNPNVEDKVTKPPKKEEENSSNDMFKQCKELLRPVKKWLSRLDAPEDAFDSHDDYSKEFEKCLLTIGDQIETVLKTKTNDDCQTYRHHLWTFVSKFTTKLTDSQLRKYYRIFTKKRDEESLTSNQTQKSSYHHQQQQQQYNQYSQSNTKNRQAEQDETYRKAGWGSSPQSNNNRNTKDSRLKHSLTMPLSKSTRSEQLNNTIGSTNTGTTSDYDTHHYHHHHQFDRNRHYTSGNNNNRRPYHESAGDLSSDYRSNYHRDRDRDRDRDNNSSRGPRRYDSMPSRYDQSSYNNRSSYQSNFSQPPPPYDESRSSSSSNRSGGNNNMNNNRSSQNPPPPLPPPPSLLPPPPPPPPPLSTPELFQSIYLQYYDMYMQQATGLSSSSQSSTTNSISPNSYADMAANYARQHMQSSTSQSSKQ</sequence>
<name>A0A813XHC8_9BILA</name>
<organism evidence="9 10">
    <name type="scientific">Rotaria sordida</name>
    <dbReference type="NCBI Taxonomy" id="392033"/>
    <lineage>
        <taxon>Eukaryota</taxon>
        <taxon>Metazoa</taxon>
        <taxon>Spiralia</taxon>
        <taxon>Gnathifera</taxon>
        <taxon>Rotifera</taxon>
        <taxon>Eurotatoria</taxon>
        <taxon>Bdelloidea</taxon>
        <taxon>Philodinida</taxon>
        <taxon>Philodinidae</taxon>
        <taxon>Rotaria</taxon>
    </lineage>
</organism>
<dbReference type="InterPro" id="IPR049730">
    <property type="entry name" value="SNF2/RAD54-like_C"/>
</dbReference>
<accession>A0A813XHC8</accession>
<evidence type="ECO:0000256" key="6">
    <source>
        <dbReference type="PROSITE-ProRule" id="PRU00339"/>
    </source>
</evidence>
<protein>
    <recommendedName>
        <fullName evidence="8">Helicase C-terminal domain-containing protein</fullName>
    </recommendedName>
</protein>
<feature type="compositionally biased region" description="Low complexity" evidence="7">
    <location>
        <begin position="1227"/>
        <end position="1245"/>
    </location>
</feature>
<dbReference type="PANTHER" id="PTHR45641:SF1">
    <property type="entry name" value="AAA+ ATPASE DOMAIN-CONTAINING PROTEIN"/>
    <property type="match status" value="1"/>
</dbReference>
<dbReference type="SUPFAM" id="SSF48452">
    <property type="entry name" value="TPR-like"/>
    <property type="match status" value="1"/>
</dbReference>
<feature type="repeat" description="TPR" evidence="6">
    <location>
        <begin position="30"/>
        <end position="63"/>
    </location>
</feature>
<dbReference type="InterPro" id="IPR009057">
    <property type="entry name" value="Homeodomain-like_sf"/>
</dbReference>
<dbReference type="SUPFAM" id="SSF52540">
    <property type="entry name" value="P-loop containing nucleoside triphosphate hydrolases"/>
    <property type="match status" value="1"/>
</dbReference>
<comment type="subcellular location">
    <subcellularLocation>
        <location evidence="1">Nucleus</location>
    </subcellularLocation>
</comment>
<feature type="repeat" description="TPR" evidence="6">
    <location>
        <begin position="198"/>
        <end position="231"/>
    </location>
</feature>
<dbReference type="InterPro" id="IPR011990">
    <property type="entry name" value="TPR-like_helical_dom_sf"/>
</dbReference>
<evidence type="ECO:0000256" key="2">
    <source>
        <dbReference type="ARBA" id="ARBA00022737"/>
    </source>
</evidence>
<dbReference type="PROSITE" id="PS50293">
    <property type="entry name" value="TPR_REGION"/>
    <property type="match status" value="5"/>
</dbReference>
<feature type="compositionally biased region" description="Low complexity" evidence="7">
    <location>
        <begin position="1070"/>
        <end position="1095"/>
    </location>
</feature>
<feature type="compositionally biased region" description="Basic and acidic residues" evidence="7">
    <location>
        <begin position="943"/>
        <end position="963"/>
    </location>
</feature>
<gene>
    <name evidence="9" type="ORF">SEV965_LOCUS4224</name>
</gene>
<dbReference type="Gene3D" id="3.40.50.300">
    <property type="entry name" value="P-loop containing nucleotide triphosphate hydrolases"/>
    <property type="match status" value="1"/>
</dbReference>
<evidence type="ECO:0000256" key="7">
    <source>
        <dbReference type="SAM" id="MobiDB-lite"/>
    </source>
</evidence>
<feature type="compositionally biased region" description="Basic and acidic residues" evidence="7">
    <location>
        <begin position="1096"/>
        <end position="1105"/>
    </location>
</feature>
<feature type="repeat" description="TPR" evidence="6">
    <location>
        <begin position="156"/>
        <end position="189"/>
    </location>
</feature>
<dbReference type="InterPro" id="IPR019734">
    <property type="entry name" value="TPR_rpt"/>
</dbReference>
<dbReference type="Pfam" id="PF23588">
    <property type="entry name" value="HTH_CHD1_Hrp3"/>
    <property type="match status" value="1"/>
</dbReference>
<evidence type="ECO:0000256" key="1">
    <source>
        <dbReference type="ARBA" id="ARBA00004123"/>
    </source>
</evidence>
<feature type="compositionally biased region" description="Polar residues" evidence="7">
    <location>
        <begin position="1132"/>
        <end position="1143"/>
    </location>
</feature>
<dbReference type="InterPro" id="IPR040793">
    <property type="entry name" value="CDH1_2_SANT_HL1"/>
</dbReference>
<evidence type="ECO:0000313" key="10">
    <source>
        <dbReference type="Proteomes" id="UP000663889"/>
    </source>
</evidence>
<dbReference type="InterPro" id="IPR006597">
    <property type="entry name" value="Sel1-like"/>
</dbReference>
<dbReference type="SMART" id="SM00490">
    <property type="entry name" value="HELICc"/>
    <property type="match status" value="1"/>
</dbReference>
<evidence type="ECO:0000313" key="9">
    <source>
        <dbReference type="EMBL" id="CAF0873180.1"/>
    </source>
</evidence>
<feature type="repeat" description="TPR" evidence="6">
    <location>
        <begin position="282"/>
        <end position="315"/>
    </location>
</feature>
<dbReference type="SMART" id="SM00671">
    <property type="entry name" value="SEL1"/>
    <property type="match status" value="4"/>
</dbReference>
<dbReference type="PROSITE" id="PS51194">
    <property type="entry name" value="HELICASE_CTER"/>
    <property type="match status" value="1"/>
</dbReference>
<dbReference type="SUPFAM" id="SSF46689">
    <property type="entry name" value="Homeodomain-like"/>
    <property type="match status" value="1"/>
</dbReference>
<dbReference type="GO" id="GO:0016787">
    <property type="term" value="F:hydrolase activity"/>
    <property type="evidence" value="ECO:0007669"/>
    <property type="project" value="UniProtKB-KW"/>
</dbReference>
<evidence type="ECO:0000256" key="3">
    <source>
        <dbReference type="ARBA" id="ARBA00022801"/>
    </source>
</evidence>
<feature type="compositionally biased region" description="Low complexity" evidence="7">
    <location>
        <begin position="1256"/>
        <end position="1276"/>
    </location>
</feature>
<dbReference type="SMART" id="SM01176">
    <property type="entry name" value="DUF4208"/>
    <property type="match status" value="1"/>
</dbReference>
<keyword evidence="4 6" id="KW-0802">TPR repeat</keyword>
<evidence type="ECO:0000256" key="5">
    <source>
        <dbReference type="ARBA" id="ARBA00023242"/>
    </source>
</evidence>
<feature type="compositionally biased region" description="Basic and acidic residues" evidence="7">
    <location>
        <begin position="911"/>
        <end position="922"/>
    </location>
</feature>
<dbReference type="Pfam" id="PF13374">
    <property type="entry name" value="TPR_10"/>
    <property type="match status" value="1"/>
</dbReference>
<feature type="repeat" description="TPR" evidence="6">
    <location>
        <begin position="324"/>
        <end position="357"/>
    </location>
</feature>
<feature type="compositionally biased region" description="Low complexity" evidence="7">
    <location>
        <begin position="1144"/>
        <end position="1156"/>
    </location>
</feature>
<feature type="compositionally biased region" description="Basic and acidic residues" evidence="7">
    <location>
        <begin position="727"/>
        <end position="738"/>
    </location>
</feature>
<feature type="repeat" description="TPR" evidence="6">
    <location>
        <begin position="72"/>
        <end position="105"/>
    </location>
</feature>
<feature type="region of interest" description="Disordered" evidence="7">
    <location>
        <begin position="887"/>
        <end position="968"/>
    </location>
</feature>
<feature type="compositionally biased region" description="Basic and acidic residues" evidence="7">
    <location>
        <begin position="1199"/>
        <end position="1214"/>
    </location>
</feature>
<keyword evidence="5" id="KW-0539">Nucleus</keyword>
<feature type="compositionally biased region" description="Polar residues" evidence="7">
    <location>
        <begin position="1351"/>
        <end position="1362"/>
    </location>
</feature>
<dbReference type="CDD" id="cd18793">
    <property type="entry name" value="SF2_C_SNF"/>
    <property type="match status" value="1"/>
</dbReference>
<dbReference type="Gene3D" id="6.10.140.1800">
    <property type="match status" value="1"/>
</dbReference>
<feature type="compositionally biased region" description="Pro residues" evidence="7">
    <location>
        <begin position="1277"/>
        <end position="1300"/>
    </location>
</feature>
<dbReference type="Proteomes" id="UP000663889">
    <property type="component" value="Unassembled WGS sequence"/>
</dbReference>
<feature type="region of interest" description="Disordered" evidence="7">
    <location>
        <begin position="1321"/>
        <end position="1362"/>
    </location>
</feature>
<dbReference type="EMBL" id="CAJNOU010000118">
    <property type="protein sequence ID" value="CAF0873180.1"/>
    <property type="molecule type" value="Genomic_DNA"/>
</dbReference>
<comment type="caution">
    <text evidence="9">The sequence shown here is derived from an EMBL/GenBank/DDBJ whole genome shotgun (WGS) entry which is preliminary data.</text>
</comment>
<keyword evidence="3" id="KW-0378">Hydrolase</keyword>
<proteinExistence type="predicted"/>
<evidence type="ECO:0000256" key="4">
    <source>
        <dbReference type="ARBA" id="ARBA00022803"/>
    </source>
</evidence>
<keyword evidence="2" id="KW-0677">Repeat</keyword>
<reference evidence="9" key="1">
    <citation type="submission" date="2021-02" db="EMBL/GenBank/DDBJ databases">
        <authorList>
            <person name="Nowell W R."/>
        </authorList>
    </citation>
    <scope>NUCLEOTIDE SEQUENCE</scope>
</reference>
<feature type="compositionally biased region" description="Low complexity" evidence="7">
    <location>
        <begin position="1324"/>
        <end position="1339"/>
    </location>
</feature>
<dbReference type="InterPro" id="IPR056302">
    <property type="entry name" value="CHD1-2/Hrp3_HTH"/>
</dbReference>
<dbReference type="InterPro" id="IPR027417">
    <property type="entry name" value="P-loop_NTPase"/>
</dbReference>
<dbReference type="Gene3D" id="6.10.140.1440">
    <property type="match status" value="1"/>
</dbReference>
<dbReference type="Gene3D" id="1.10.10.60">
    <property type="entry name" value="Homeodomain-like"/>
    <property type="match status" value="1"/>
</dbReference>
<feature type="region of interest" description="Disordered" evidence="7">
    <location>
        <begin position="1062"/>
        <end position="1303"/>
    </location>
</feature>
<dbReference type="Pfam" id="PF00515">
    <property type="entry name" value="TPR_1"/>
    <property type="match status" value="1"/>
</dbReference>
<feature type="repeat" description="TPR" evidence="6">
    <location>
        <begin position="114"/>
        <end position="147"/>
    </location>
</feature>
<feature type="compositionally biased region" description="Polar residues" evidence="7">
    <location>
        <begin position="714"/>
        <end position="726"/>
    </location>
</feature>
<dbReference type="PROSITE" id="PS50005">
    <property type="entry name" value="TPR"/>
    <property type="match status" value="8"/>
</dbReference>
<dbReference type="Pfam" id="PF13424">
    <property type="entry name" value="TPR_12"/>
    <property type="match status" value="3"/>
</dbReference>
<dbReference type="PANTHER" id="PTHR45641">
    <property type="entry name" value="TETRATRICOPEPTIDE REPEAT PROTEIN (AFU_ORTHOLOGUE AFUA_6G03870)"/>
    <property type="match status" value="1"/>
</dbReference>
<dbReference type="Pfam" id="PF00271">
    <property type="entry name" value="Helicase_C"/>
    <property type="match status" value="1"/>
</dbReference>
<dbReference type="Gene3D" id="1.25.40.10">
    <property type="entry name" value="Tetratricopeptide repeat domain"/>
    <property type="match status" value="2"/>
</dbReference>
<dbReference type="SMART" id="SM00028">
    <property type="entry name" value="TPR"/>
    <property type="match status" value="8"/>
</dbReference>
<evidence type="ECO:0000259" key="8">
    <source>
        <dbReference type="PROSITE" id="PS51194"/>
    </source>
</evidence>
<feature type="region of interest" description="Disordered" evidence="7">
    <location>
        <begin position="714"/>
        <end position="738"/>
    </location>
</feature>
<dbReference type="InterPro" id="IPR025260">
    <property type="entry name" value="CHD1-like_C"/>
</dbReference>
<feature type="domain" description="Helicase C-terminal" evidence="8">
    <location>
        <begin position="329"/>
        <end position="490"/>
    </location>
</feature>
<dbReference type="GO" id="GO:0005634">
    <property type="term" value="C:nucleus"/>
    <property type="evidence" value="ECO:0007669"/>
    <property type="project" value="UniProtKB-SubCell"/>
</dbReference>
<dbReference type="InterPro" id="IPR001650">
    <property type="entry name" value="Helicase_C-like"/>
</dbReference>
<dbReference type="SUPFAM" id="SSF81901">
    <property type="entry name" value="HCP-like"/>
    <property type="match status" value="1"/>
</dbReference>
<dbReference type="Pfam" id="PF13907">
    <property type="entry name" value="CHD1-like_C"/>
    <property type="match status" value="1"/>
</dbReference>
<feature type="repeat" description="TPR" evidence="6">
    <location>
        <begin position="240"/>
        <end position="273"/>
    </location>
</feature>